<accession>A0A2J8RKT4</accession>
<dbReference type="AlphaFoldDB" id="A0A2J8RKT4"/>
<comment type="caution">
    <text evidence="1">The sequence shown here is derived from an EMBL/GenBank/DDBJ whole genome shotgun (WGS) entry which is preliminary data.</text>
</comment>
<evidence type="ECO:0000313" key="1">
    <source>
        <dbReference type="EMBL" id="PNJ09127.1"/>
    </source>
</evidence>
<sequence length="36" mass="3898">MRWFLSWTLAAVTAAAASSVLATTLWVRWSRGTGTA</sequence>
<organism evidence="1">
    <name type="scientific">Pongo abelii</name>
    <name type="common">Sumatran orangutan</name>
    <name type="synonym">Pongo pygmaeus abelii</name>
    <dbReference type="NCBI Taxonomy" id="9601"/>
    <lineage>
        <taxon>Eukaryota</taxon>
        <taxon>Metazoa</taxon>
        <taxon>Chordata</taxon>
        <taxon>Craniata</taxon>
        <taxon>Vertebrata</taxon>
        <taxon>Euteleostomi</taxon>
        <taxon>Mammalia</taxon>
        <taxon>Eutheria</taxon>
        <taxon>Euarchontoglires</taxon>
        <taxon>Primates</taxon>
        <taxon>Haplorrhini</taxon>
        <taxon>Catarrhini</taxon>
        <taxon>Hominidae</taxon>
        <taxon>Pongo</taxon>
    </lineage>
</organism>
<name>A0A2J8RKT4_PONAB</name>
<proteinExistence type="predicted"/>
<reference evidence="1" key="1">
    <citation type="submission" date="2017-12" db="EMBL/GenBank/DDBJ databases">
        <title>High-resolution comparative analysis of great ape genomes.</title>
        <authorList>
            <person name="Pollen A."/>
            <person name="Hastie A."/>
            <person name="Hormozdiari F."/>
            <person name="Dougherty M."/>
            <person name="Liu R."/>
            <person name="Chaisson M."/>
            <person name="Hoppe E."/>
            <person name="Hill C."/>
            <person name="Pang A."/>
            <person name="Hillier L."/>
            <person name="Baker C."/>
            <person name="Armstrong J."/>
            <person name="Shendure J."/>
            <person name="Paten B."/>
            <person name="Wilson R."/>
            <person name="Chao H."/>
            <person name="Schneider V."/>
            <person name="Ventura M."/>
            <person name="Kronenberg Z."/>
            <person name="Murali S."/>
            <person name="Gordon D."/>
            <person name="Cantsilieris S."/>
            <person name="Munson K."/>
            <person name="Nelson B."/>
            <person name="Raja A."/>
            <person name="Underwood J."/>
            <person name="Diekhans M."/>
            <person name="Fiddes I."/>
            <person name="Haussler D."/>
            <person name="Eichler E."/>
        </authorList>
    </citation>
    <scope>NUCLEOTIDE SEQUENCE [LARGE SCALE GENOMIC DNA]</scope>
    <source>
        <strain evidence="1">Susie</strain>
    </source>
</reference>
<protein>
    <submittedName>
        <fullName evidence="1">WISP1 isoform 2</fullName>
    </submittedName>
</protein>
<gene>
    <name evidence="1" type="ORF">CR201_G0050197</name>
</gene>
<dbReference type="EMBL" id="NDHI03003677">
    <property type="protein sequence ID" value="PNJ09127.1"/>
    <property type="molecule type" value="Genomic_DNA"/>
</dbReference>